<dbReference type="EMBL" id="JBHSPA010000029">
    <property type="protein sequence ID" value="MFC5827546.1"/>
    <property type="molecule type" value="Genomic_DNA"/>
</dbReference>
<gene>
    <name evidence="2" type="ORF">ACFPZ3_27095</name>
</gene>
<reference evidence="3" key="1">
    <citation type="journal article" date="2019" name="Int. J. Syst. Evol. Microbiol.">
        <title>The Global Catalogue of Microorganisms (GCM) 10K type strain sequencing project: providing services to taxonomists for standard genome sequencing and annotation.</title>
        <authorList>
            <consortium name="The Broad Institute Genomics Platform"/>
            <consortium name="The Broad Institute Genome Sequencing Center for Infectious Disease"/>
            <person name="Wu L."/>
            <person name="Ma J."/>
        </authorList>
    </citation>
    <scope>NUCLEOTIDE SEQUENCE [LARGE SCALE GENOMIC DNA]</scope>
    <source>
        <strain evidence="3">CCUG 53903</strain>
    </source>
</reference>
<dbReference type="RefSeq" id="WP_379517045.1">
    <property type="nucleotide sequence ID" value="NZ_JBHSPA010000029.1"/>
</dbReference>
<dbReference type="Gene3D" id="2.70.98.70">
    <property type="match status" value="1"/>
</dbReference>
<protein>
    <recommendedName>
        <fullName evidence="4">Heparinase II/III-like protein</fullName>
    </recommendedName>
</protein>
<evidence type="ECO:0000256" key="1">
    <source>
        <dbReference type="SAM" id="MobiDB-lite"/>
    </source>
</evidence>
<dbReference type="SUPFAM" id="SSF48230">
    <property type="entry name" value="Chondroitin AC/alginate lyase"/>
    <property type="match status" value="1"/>
</dbReference>
<evidence type="ECO:0000313" key="3">
    <source>
        <dbReference type="Proteomes" id="UP001596058"/>
    </source>
</evidence>
<feature type="compositionally biased region" description="Basic and acidic residues" evidence="1">
    <location>
        <begin position="311"/>
        <end position="376"/>
    </location>
</feature>
<keyword evidence="3" id="KW-1185">Reference proteome</keyword>
<dbReference type="Proteomes" id="UP001596058">
    <property type="component" value="Unassembled WGS sequence"/>
</dbReference>
<evidence type="ECO:0000313" key="2">
    <source>
        <dbReference type="EMBL" id="MFC5827546.1"/>
    </source>
</evidence>
<dbReference type="Gene3D" id="1.50.10.100">
    <property type="entry name" value="Chondroitin AC/alginate lyase"/>
    <property type="match status" value="1"/>
</dbReference>
<accession>A0ABW1CSU5</accession>
<organism evidence="2 3">
    <name type="scientific">Nonomuraea insulae</name>
    <dbReference type="NCBI Taxonomy" id="1616787"/>
    <lineage>
        <taxon>Bacteria</taxon>
        <taxon>Bacillati</taxon>
        <taxon>Actinomycetota</taxon>
        <taxon>Actinomycetes</taxon>
        <taxon>Streptosporangiales</taxon>
        <taxon>Streptosporangiaceae</taxon>
        <taxon>Nonomuraea</taxon>
    </lineage>
</organism>
<comment type="caution">
    <text evidence="2">The sequence shown here is derived from an EMBL/GenBank/DDBJ whole genome shotgun (WGS) entry which is preliminary data.</text>
</comment>
<sequence length="603" mass="66726">MPATPTNGPLTAEIRSEADRARTTPAPELTFTLWRRFADTGDRRAYERAYFERRRRLAALVLAAHLDDRPDPALDDLLWSVCDERTWVLPAHEPENGPPNAFVDLFAAETGHTLAEATVLLGEHLDPRVRARVREEVERRIFRPLDESTMWWESATHNWSAVCAGAIGMAALALGSDHLLPRVRKALEVFLMGTGPDGACLEGPDYWSYGFGYFVYFAEALREHTGEDLLDDPHVREMAAYPARIDLGDGTRPAFADSHAHGVYPAGLLSRLTARLGVPTPPPAAAPSFHDDPCYRWAHLSRTLWWSGDGPHERMDAQEAADAERSDAPEVADAERMDAQGAADAERSDAQGAADAERMDLPGIADAERTDAREGADAEPYTYLPDAAIVVARASGLAFAAKGGHNDEPHNHLDLGHFILHAHGRTVLDDFGAPEYTRDYFREGRYQMPQASAEWHSIPLIDGTAQQPGRAHHAEVLEHTTTPDSLTFALDLTPAYTAPALTRFTRAFHWRPGTLELVDTFGFTTADALVEELFVSRLRPEPLPDRVLWGPVELAVPAGWQARAEEREVRGHDGEKETIHRVRLTARVPPGTHHFVFTVADPV</sequence>
<dbReference type="PANTHER" id="PTHR38045:SF1">
    <property type="entry name" value="HEPARINASE II_III-LIKE PROTEIN"/>
    <property type="match status" value="1"/>
</dbReference>
<feature type="region of interest" description="Disordered" evidence="1">
    <location>
        <begin position="1"/>
        <end position="22"/>
    </location>
</feature>
<dbReference type="PANTHER" id="PTHR38045">
    <property type="entry name" value="CHROMOSOME 1, WHOLE GENOME SHOTGUN SEQUENCE"/>
    <property type="match status" value="1"/>
</dbReference>
<name>A0ABW1CSU5_9ACTN</name>
<proteinExistence type="predicted"/>
<dbReference type="InterPro" id="IPR008929">
    <property type="entry name" value="Chondroitin_lyas"/>
</dbReference>
<feature type="region of interest" description="Disordered" evidence="1">
    <location>
        <begin position="311"/>
        <end position="378"/>
    </location>
</feature>
<evidence type="ECO:0008006" key="4">
    <source>
        <dbReference type="Google" id="ProtNLM"/>
    </source>
</evidence>